<sequence length="202" mass="20745">MITVVPLDGGGGEGGSSPDAGTDGGGGDGGKSSSNASACDFTCDGDCVPLHPGDTSYPVLVWIGPNDGSAPDCPDNAPVEQFVWYTDLVVPPKSCGACSRGPSFATAPPAPPKPSFRRMARVCEGSAFGRCEPDEHCAPAPPGGFRQCVYAGGEHDCPSEGYTERFVVHERFEDERTCTPGACGAPEGDVALEGPRTLCCMV</sequence>
<organism evidence="2 3">
    <name type="scientific">Polyangium sorediatum</name>
    <dbReference type="NCBI Taxonomy" id="889274"/>
    <lineage>
        <taxon>Bacteria</taxon>
        <taxon>Pseudomonadati</taxon>
        <taxon>Myxococcota</taxon>
        <taxon>Polyangia</taxon>
        <taxon>Polyangiales</taxon>
        <taxon>Polyangiaceae</taxon>
        <taxon>Polyangium</taxon>
    </lineage>
</organism>
<evidence type="ECO:0000313" key="2">
    <source>
        <dbReference type="EMBL" id="MDI1428323.1"/>
    </source>
</evidence>
<proteinExistence type="predicted"/>
<evidence type="ECO:0008006" key="4">
    <source>
        <dbReference type="Google" id="ProtNLM"/>
    </source>
</evidence>
<comment type="caution">
    <text evidence="2">The sequence shown here is derived from an EMBL/GenBank/DDBJ whole genome shotgun (WGS) entry which is preliminary data.</text>
</comment>
<feature type="region of interest" description="Disordered" evidence="1">
    <location>
        <begin position="1"/>
        <end position="32"/>
    </location>
</feature>
<accession>A0ABT6NJ55</accession>
<dbReference type="Proteomes" id="UP001160301">
    <property type="component" value="Unassembled WGS sequence"/>
</dbReference>
<gene>
    <name evidence="2" type="ORF">QHF89_02430</name>
</gene>
<evidence type="ECO:0000313" key="3">
    <source>
        <dbReference type="Proteomes" id="UP001160301"/>
    </source>
</evidence>
<dbReference type="EMBL" id="JARZHI010000002">
    <property type="protein sequence ID" value="MDI1428323.1"/>
    <property type="molecule type" value="Genomic_DNA"/>
</dbReference>
<keyword evidence="3" id="KW-1185">Reference proteome</keyword>
<protein>
    <recommendedName>
        <fullName evidence="4">Lipoprotein</fullName>
    </recommendedName>
</protein>
<dbReference type="RefSeq" id="WP_284719943.1">
    <property type="nucleotide sequence ID" value="NZ_JARZHI010000002.1"/>
</dbReference>
<evidence type="ECO:0000256" key="1">
    <source>
        <dbReference type="SAM" id="MobiDB-lite"/>
    </source>
</evidence>
<reference evidence="2 3" key="1">
    <citation type="submission" date="2023-04" db="EMBL/GenBank/DDBJ databases">
        <title>The genome sequence of Polyangium sorediatum DSM14670.</title>
        <authorList>
            <person name="Zhang X."/>
        </authorList>
    </citation>
    <scope>NUCLEOTIDE SEQUENCE [LARGE SCALE GENOMIC DNA]</scope>
    <source>
        <strain evidence="2 3">DSM 14670</strain>
    </source>
</reference>
<name>A0ABT6NJ55_9BACT</name>